<evidence type="ECO:0000313" key="3">
    <source>
        <dbReference type="Proteomes" id="UP000807825"/>
    </source>
</evidence>
<dbReference type="SMART" id="SM00671">
    <property type="entry name" value="SEL1"/>
    <property type="match status" value="2"/>
</dbReference>
<dbReference type="EMBL" id="JACRDE010000334">
    <property type="protein sequence ID" value="MBI5250334.1"/>
    <property type="molecule type" value="Genomic_DNA"/>
</dbReference>
<organism evidence="2 3">
    <name type="scientific">Desulfomonile tiedjei</name>
    <dbReference type="NCBI Taxonomy" id="2358"/>
    <lineage>
        <taxon>Bacteria</taxon>
        <taxon>Pseudomonadati</taxon>
        <taxon>Thermodesulfobacteriota</taxon>
        <taxon>Desulfomonilia</taxon>
        <taxon>Desulfomonilales</taxon>
        <taxon>Desulfomonilaceae</taxon>
        <taxon>Desulfomonile</taxon>
    </lineage>
</organism>
<dbReference type="AlphaFoldDB" id="A0A9D6Z3W9"/>
<comment type="caution">
    <text evidence="2">The sequence shown here is derived from an EMBL/GenBank/DDBJ whole genome shotgun (WGS) entry which is preliminary data.</text>
</comment>
<dbReference type="Proteomes" id="UP000807825">
    <property type="component" value="Unassembled WGS sequence"/>
</dbReference>
<evidence type="ECO:0000313" key="2">
    <source>
        <dbReference type="EMBL" id="MBI5250334.1"/>
    </source>
</evidence>
<evidence type="ECO:0000256" key="1">
    <source>
        <dbReference type="SAM" id="MobiDB-lite"/>
    </source>
</evidence>
<feature type="region of interest" description="Disordered" evidence="1">
    <location>
        <begin position="142"/>
        <end position="161"/>
    </location>
</feature>
<dbReference type="PANTHER" id="PTHR11102:SF160">
    <property type="entry name" value="ERAD-ASSOCIATED E3 UBIQUITIN-PROTEIN LIGASE COMPONENT HRD3"/>
    <property type="match status" value="1"/>
</dbReference>
<dbReference type="InterPro" id="IPR050767">
    <property type="entry name" value="Sel1_AlgK"/>
</dbReference>
<dbReference type="InterPro" id="IPR011990">
    <property type="entry name" value="TPR-like_helical_dom_sf"/>
</dbReference>
<proteinExistence type="predicted"/>
<accession>A0A9D6Z3W9</accession>
<dbReference type="PANTHER" id="PTHR11102">
    <property type="entry name" value="SEL-1-LIKE PROTEIN"/>
    <property type="match status" value="1"/>
</dbReference>
<gene>
    <name evidence="2" type="ORF">HY912_12640</name>
</gene>
<dbReference type="SUPFAM" id="SSF81901">
    <property type="entry name" value="HCP-like"/>
    <property type="match status" value="1"/>
</dbReference>
<name>A0A9D6Z3W9_9BACT</name>
<feature type="compositionally biased region" description="Basic and acidic residues" evidence="1">
    <location>
        <begin position="147"/>
        <end position="161"/>
    </location>
</feature>
<dbReference type="InterPro" id="IPR006597">
    <property type="entry name" value="Sel1-like"/>
</dbReference>
<reference evidence="2" key="1">
    <citation type="submission" date="2020-07" db="EMBL/GenBank/DDBJ databases">
        <title>Huge and variable diversity of episymbiotic CPR bacteria and DPANN archaea in groundwater ecosystems.</title>
        <authorList>
            <person name="He C.Y."/>
            <person name="Keren R."/>
            <person name="Whittaker M."/>
            <person name="Farag I.F."/>
            <person name="Doudna J."/>
            <person name="Cate J.H.D."/>
            <person name="Banfield J.F."/>
        </authorList>
    </citation>
    <scope>NUCLEOTIDE SEQUENCE</scope>
    <source>
        <strain evidence="2">NC_groundwater_1664_Pr3_B-0.1um_52_9</strain>
    </source>
</reference>
<sequence length="161" mass="17820">MIGFLRMKSSNRIVKTVCSTVLSVMLSLVLVAVSWSAEQQPEKSLDPIEQLRSMAEKGSAEAQTKLADLYKEGKNVAQNLEESAKWYKKAAEQGFAEAQHKLGELYLEGKGVVQNSQEAVKWLQKSADQGYTAAKERLSQFASKTGEALRELTKPAEKDKP</sequence>
<protein>
    <submittedName>
        <fullName evidence="2">Sel1 repeat family protein</fullName>
    </submittedName>
</protein>
<dbReference type="Pfam" id="PF08238">
    <property type="entry name" value="Sel1"/>
    <property type="match status" value="2"/>
</dbReference>
<dbReference type="Gene3D" id="1.25.40.10">
    <property type="entry name" value="Tetratricopeptide repeat domain"/>
    <property type="match status" value="1"/>
</dbReference>